<protein>
    <submittedName>
        <fullName evidence="1">Uncharacterized protein</fullName>
    </submittedName>
</protein>
<name>A0AAE0VZA0_9BIVA</name>
<evidence type="ECO:0000313" key="1">
    <source>
        <dbReference type="EMBL" id="KAK3595334.1"/>
    </source>
</evidence>
<gene>
    <name evidence="1" type="ORF">CHS0354_004489</name>
</gene>
<evidence type="ECO:0000313" key="2">
    <source>
        <dbReference type="Proteomes" id="UP001195483"/>
    </source>
</evidence>
<dbReference type="EMBL" id="JAEAOA010000332">
    <property type="protein sequence ID" value="KAK3595334.1"/>
    <property type="molecule type" value="Genomic_DNA"/>
</dbReference>
<keyword evidence="2" id="KW-1185">Reference proteome</keyword>
<organism evidence="1 2">
    <name type="scientific">Potamilus streckersoni</name>
    <dbReference type="NCBI Taxonomy" id="2493646"/>
    <lineage>
        <taxon>Eukaryota</taxon>
        <taxon>Metazoa</taxon>
        <taxon>Spiralia</taxon>
        <taxon>Lophotrochozoa</taxon>
        <taxon>Mollusca</taxon>
        <taxon>Bivalvia</taxon>
        <taxon>Autobranchia</taxon>
        <taxon>Heteroconchia</taxon>
        <taxon>Palaeoheterodonta</taxon>
        <taxon>Unionida</taxon>
        <taxon>Unionoidea</taxon>
        <taxon>Unionidae</taxon>
        <taxon>Ambleminae</taxon>
        <taxon>Lampsilini</taxon>
        <taxon>Potamilus</taxon>
    </lineage>
</organism>
<accession>A0AAE0VZA0</accession>
<reference evidence="1" key="2">
    <citation type="journal article" date="2021" name="Genome Biol. Evol.">
        <title>Developing a high-quality reference genome for a parasitic bivalve with doubly uniparental inheritance (Bivalvia: Unionida).</title>
        <authorList>
            <person name="Smith C.H."/>
        </authorList>
    </citation>
    <scope>NUCLEOTIDE SEQUENCE</scope>
    <source>
        <strain evidence="1">CHS0354</strain>
        <tissue evidence="1">Mantle</tissue>
    </source>
</reference>
<dbReference type="Proteomes" id="UP001195483">
    <property type="component" value="Unassembled WGS sequence"/>
</dbReference>
<reference evidence="1" key="3">
    <citation type="submission" date="2023-05" db="EMBL/GenBank/DDBJ databases">
        <authorList>
            <person name="Smith C.H."/>
        </authorList>
    </citation>
    <scope>NUCLEOTIDE SEQUENCE</scope>
    <source>
        <strain evidence="1">CHS0354</strain>
        <tissue evidence="1">Mantle</tissue>
    </source>
</reference>
<comment type="caution">
    <text evidence="1">The sequence shown here is derived from an EMBL/GenBank/DDBJ whole genome shotgun (WGS) entry which is preliminary data.</text>
</comment>
<reference evidence="1" key="1">
    <citation type="journal article" date="2021" name="Genome Biol. Evol.">
        <title>A High-Quality Reference Genome for a Parasitic Bivalve with Doubly Uniparental Inheritance (Bivalvia: Unionida).</title>
        <authorList>
            <person name="Smith C.H."/>
        </authorList>
    </citation>
    <scope>NUCLEOTIDE SEQUENCE</scope>
    <source>
        <strain evidence="1">CHS0354</strain>
    </source>
</reference>
<proteinExistence type="predicted"/>
<sequence>MGLANLLVETYSRKLILEFFGNKDCDSSEEKSKHRTTTFDYISIEIDRKFCCVGSTVNDYPSLDEEINTDTGKVAFT</sequence>
<dbReference type="AlphaFoldDB" id="A0AAE0VZA0"/>